<keyword evidence="3" id="KW-1185">Reference proteome</keyword>
<dbReference type="Proteomes" id="UP000824219">
    <property type="component" value="Linkage Group LG29"/>
</dbReference>
<feature type="compositionally biased region" description="Acidic residues" evidence="1">
    <location>
        <begin position="17"/>
        <end position="43"/>
    </location>
</feature>
<dbReference type="AlphaFoldDB" id="A0A9D3N074"/>
<organism evidence="2 3">
    <name type="scientific">Hemibagrus wyckioides</name>
    <dbReference type="NCBI Taxonomy" id="337641"/>
    <lineage>
        <taxon>Eukaryota</taxon>
        <taxon>Metazoa</taxon>
        <taxon>Chordata</taxon>
        <taxon>Craniata</taxon>
        <taxon>Vertebrata</taxon>
        <taxon>Euteleostomi</taxon>
        <taxon>Actinopterygii</taxon>
        <taxon>Neopterygii</taxon>
        <taxon>Teleostei</taxon>
        <taxon>Ostariophysi</taxon>
        <taxon>Siluriformes</taxon>
        <taxon>Bagridae</taxon>
        <taxon>Hemibagrus</taxon>
    </lineage>
</organism>
<sequence>MKRTYTALQALDLIFDPVEEERDEAEPAEEEEEEVSEGDEEEPPETKDIFQSKDGNILWSSIPPSKQRHMLGGERERRANKPCWAKGNSQV</sequence>
<evidence type="ECO:0000256" key="1">
    <source>
        <dbReference type="SAM" id="MobiDB-lite"/>
    </source>
</evidence>
<comment type="caution">
    <text evidence="2">The sequence shown here is derived from an EMBL/GenBank/DDBJ whole genome shotgun (WGS) entry which is preliminary data.</text>
</comment>
<evidence type="ECO:0000313" key="3">
    <source>
        <dbReference type="Proteomes" id="UP000824219"/>
    </source>
</evidence>
<name>A0A9D3N074_9TELE</name>
<protein>
    <submittedName>
        <fullName evidence="2">Uncharacterized protein</fullName>
    </submittedName>
</protein>
<evidence type="ECO:0000313" key="2">
    <source>
        <dbReference type="EMBL" id="KAG7313883.1"/>
    </source>
</evidence>
<reference evidence="2 3" key="1">
    <citation type="submission" date="2021-06" db="EMBL/GenBank/DDBJ databases">
        <title>Chromosome-level genome assembly of the red-tail catfish (Hemibagrus wyckioides).</title>
        <authorList>
            <person name="Shao F."/>
        </authorList>
    </citation>
    <scope>NUCLEOTIDE SEQUENCE [LARGE SCALE GENOMIC DNA]</scope>
    <source>
        <strain evidence="2">EC202008001</strain>
        <tissue evidence="2">Blood</tissue>
    </source>
</reference>
<gene>
    <name evidence="2" type="ORF">KOW79_022379</name>
</gene>
<accession>A0A9D3N074</accession>
<dbReference type="EMBL" id="JAHKSW010000029">
    <property type="protein sequence ID" value="KAG7313883.1"/>
    <property type="molecule type" value="Genomic_DNA"/>
</dbReference>
<dbReference type="OrthoDB" id="10030973at2759"/>
<proteinExistence type="predicted"/>
<feature type="region of interest" description="Disordered" evidence="1">
    <location>
        <begin position="16"/>
        <end position="91"/>
    </location>
</feature>